<dbReference type="PANTHER" id="PTHR30043:SF9">
    <property type="entry name" value="PHOSPHONATES TRANSPORT SYSTEM PERMEASE PROTEIN"/>
    <property type="match status" value="1"/>
</dbReference>
<comment type="subcellular location">
    <subcellularLocation>
        <location evidence="1 6">Cell membrane</location>
        <topology evidence="1 6">Multi-pass membrane protein</topology>
    </subcellularLocation>
</comment>
<feature type="transmembrane region" description="Helical" evidence="6">
    <location>
        <begin position="236"/>
        <end position="252"/>
    </location>
</feature>
<feature type="domain" description="ABC transmembrane type-1" evidence="7">
    <location>
        <begin position="98"/>
        <end position="281"/>
    </location>
</feature>
<organism evidence="8 9">
    <name type="scientific">Camelimonas fluminis</name>
    <dbReference type="NCBI Taxonomy" id="1576911"/>
    <lineage>
        <taxon>Bacteria</taxon>
        <taxon>Pseudomonadati</taxon>
        <taxon>Pseudomonadota</taxon>
        <taxon>Alphaproteobacteria</taxon>
        <taxon>Hyphomicrobiales</taxon>
        <taxon>Chelatococcaceae</taxon>
        <taxon>Camelimonas</taxon>
    </lineage>
</organism>
<dbReference type="Pfam" id="PF00528">
    <property type="entry name" value="BPD_transp_1"/>
    <property type="match status" value="1"/>
</dbReference>
<protein>
    <submittedName>
        <fullName evidence="8">Phosphonate ABC transporter, permease protein PhnE</fullName>
    </submittedName>
</protein>
<reference evidence="9" key="1">
    <citation type="journal article" date="2019" name="Int. J. Syst. Evol. Microbiol.">
        <title>The Global Catalogue of Microorganisms (GCM) 10K type strain sequencing project: providing services to taxonomists for standard genome sequencing and annotation.</title>
        <authorList>
            <consortium name="The Broad Institute Genomics Platform"/>
            <consortium name="The Broad Institute Genome Sequencing Center for Infectious Disease"/>
            <person name="Wu L."/>
            <person name="Ma J."/>
        </authorList>
    </citation>
    <scope>NUCLEOTIDE SEQUENCE [LARGE SCALE GENOMIC DNA]</scope>
    <source>
        <strain evidence="9">KCTC 42282</strain>
    </source>
</reference>
<keyword evidence="3 6" id="KW-0812">Transmembrane</keyword>
<evidence type="ECO:0000313" key="9">
    <source>
        <dbReference type="Proteomes" id="UP001595704"/>
    </source>
</evidence>
<feature type="transmembrane region" description="Helical" evidence="6">
    <location>
        <begin position="258"/>
        <end position="277"/>
    </location>
</feature>
<evidence type="ECO:0000313" key="8">
    <source>
        <dbReference type="EMBL" id="MFC3639417.1"/>
    </source>
</evidence>
<evidence type="ECO:0000256" key="5">
    <source>
        <dbReference type="ARBA" id="ARBA00023136"/>
    </source>
</evidence>
<feature type="transmembrane region" description="Helical" evidence="6">
    <location>
        <begin position="39"/>
        <end position="57"/>
    </location>
</feature>
<comment type="caution">
    <text evidence="8">The sequence shown here is derived from an EMBL/GenBank/DDBJ whole genome shotgun (WGS) entry which is preliminary data.</text>
</comment>
<keyword evidence="5 6" id="KW-0472">Membrane</keyword>
<comment type="similarity">
    <text evidence="6">Belongs to the binding-protein-dependent transport system permease family.</text>
</comment>
<dbReference type="PANTHER" id="PTHR30043">
    <property type="entry name" value="PHOSPHONATES TRANSPORT SYSTEM PERMEASE PROTEIN"/>
    <property type="match status" value="1"/>
</dbReference>
<dbReference type="NCBIfam" id="TIGR01097">
    <property type="entry name" value="PhnE"/>
    <property type="match status" value="1"/>
</dbReference>
<evidence type="ECO:0000256" key="1">
    <source>
        <dbReference type="ARBA" id="ARBA00004651"/>
    </source>
</evidence>
<name>A0ABV7UL25_9HYPH</name>
<dbReference type="InterPro" id="IPR035906">
    <property type="entry name" value="MetI-like_sf"/>
</dbReference>
<sequence length="296" mass="31385">MTIPSAPGAMRLTHADAASIARMRARHPEAFHAPPLRRAAPYLIVALATALAVFALWRFEFSPVRLATGLARLGDMAVLMVPPWPGGLAEAWTVVKALGETVAIAFLGTLLATAFAFPVAFLAARNTTFSGVARFLTRRGLDGVRGVDMLIWALLWINVVGLGPFAGVLAVMTSDFGALGKLFSEAIEAADRKPVEGVASTGGSHWRQVRFGVLPQVLPVIAGQALYFFESNTRSSAIIGIVGAGGIGLYLSEQIRMFEWQGVAFAIILILIAVAIIDRISGVLRAAIINGGVQKL</sequence>
<dbReference type="Gene3D" id="1.10.3720.10">
    <property type="entry name" value="MetI-like"/>
    <property type="match status" value="1"/>
</dbReference>
<feature type="transmembrane region" description="Helical" evidence="6">
    <location>
        <begin position="149"/>
        <end position="172"/>
    </location>
</feature>
<keyword evidence="2 6" id="KW-0813">Transport</keyword>
<dbReference type="SUPFAM" id="SSF161098">
    <property type="entry name" value="MetI-like"/>
    <property type="match status" value="1"/>
</dbReference>
<keyword evidence="4 6" id="KW-1133">Transmembrane helix</keyword>
<proteinExistence type="inferred from homology"/>
<evidence type="ECO:0000256" key="3">
    <source>
        <dbReference type="ARBA" id="ARBA00022692"/>
    </source>
</evidence>
<evidence type="ECO:0000259" key="7">
    <source>
        <dbReference type="PROSITE" id="PS50928"/>
    </source>
</evidence>
<keyword evidence="9" id="KW-1185">Reference proteome</keyword>
<accession>A0ABV7UL25</accession>
<gene>
    <name evidence="8" type="primary">phnE</name>
    <name evidence="8" type="ORF">ACFONL_18935</name>
</gene>
<dbReference type="CDD" id="cd06261">
    <property type="entry name" value="TM_PBP2"/>
    <property type="match status" value="1"/>
</dbReference>
<evidence type="ECO:0000256" key="2">
    <source>
        <dbReference type="ARBA" id="ARBA00022448"/>
    </source>
</evidence>
<evidence type="ECO:0000256" key="6">
    <source>
        <dbReference type="RuleBase" id="RU363032"/>
    </source>
</evidence>
<dbReference type="EMBL" id="JBHRYC010000093">
    <property type="protein sequence ID" value="MFC3639417.1"/>
    <property type="molecule type" value="Genomic_DNA"/>
</dbReference>
<dbReference type="InterPro" id="IPR000515">
    <property type="entry name" value="MetI-like"/>
</dbReference>
<dbReference type="Proteomes" id="UP001595704">
    <property type="component" value="Unassembled WGS sequence"/>
</dbReference>
<dbReference type="RefSeq" id="WP_373301645.1">
    <property type="nucleotide sequence ID" value="NZ_BNCG01000007.1"/>
</dbReference>
<feature type="transmembrane region" description="Helical" evidence="6">
    <location>
        <begin position="102"/>
        <end position="124"/>
    </location>
</feature>
<evidence type="ECO:0000256" key="4">
    <source>
        <dbReference type="ARBA" id="ARBA00022989"/>
    </source>
</evidence>
<dbReference type="PROSITE" id="PS50928">
    <property type="entry name" value="ABC_TM1"/>
    <property type="match status" value="1"/>
</dbReference>
<dbReference type="InterPro" id="IPR005769">
    <property type="entry name" value="PhnE/PtxC"/>
</dbReference>